<gene>
    <name evidence="1" type="ORF">WMO46_03565</name>
</gene>
<dbReference type="NCBIfam" id="NF033852">
    <property type="entry name" value="fulvocin_rel"/>
    <property type="match status" value="1"/>
</dbReference>
<dbReference type="RefSeq" id="WP_349093812.1">
    <property type="nucleotide sequence ID" value="NZ_JBBMFL010000003.1"/>
</dbReference>
<reference evidence="1 2" key="1">
    <citation type="submission" date="2024-03" db="EMBL/GenBank/DDBJ databases">
        <title>Human intestinal bacterial collection.</title>
        <authorList>
            <person name="Pauvert C."/>
            <person name="Hitch T.C.A."/>
            <person name="Clavel T."/>
        </authorList>
    </citation>
    <scope>NUCLEOTIDE SEQUENCE [LARGE SCALE GENOMIC DNA]</scope>
    <source>
        <strain evidence="1 2">CLA-KB-H122</strain>
    </source>
</reference>
<keyword evidence="2" id="KW-1185">Reference proteome</keyword>
<sequence length="220" mass="25429">MKKNLFKVGITLCLFLSACQNEQLYYSCDPIKDQWVKANLEEIGNMTCGEWLDLNIDYAKPAYAALKPDTRYEIWNQKINQVLTFDWTEKEQTHIESVKYFISHNREMFEDKAVDDDIIYTKVSTFLYKWYEYGKDELGWNTELMASIITDAHPLKNKAGELEVKINGVNTIATRSETRLDCNCNTTSIWYADCEATDCRETATGCGGLTFFSCNGRHRP</sequence>
<protein>
    <submittedName>
        <fullName evidence="1">Bacteriocin fulvocin C-related protein</fullName>
    </submittedName>
</protein>
<dbReference type="EMBL" id="JBBMFL010000003">
    <property type="protein sequence ID" value="MEQ2544029.1"/>
    <property type="molecule type" value="Genomic_DNA"/>
</dbReference>
<proteinExistence type="predicted"/>
<accession>A0ABV1GV11</accession>
<organism evidence="1 2">
    <name type="scientific">Alistipes intestinihominis</name>
    <dbReference type="NCBI Taxonomy" id="3133172"/>
    <lineage>
        <taxon>Bacteria</taxon>
        <taxon>Pseudomonadati</taxon>
        <taxon>Bacteroidota</taxon>
        <taxon>Bacteroidia</taxon>
        <taxon>Bacteroidales</taxon>
        <taxon>Rikenellaceae</taxon>
        <taxon>Alistipes</taxon>
    </lineage>
</organism>
<dbReference type="PROSITE" id="PS51257">
    <property type="entry name" value="PROKAR_LIPOPROTEIN"/>
    <property type="match status" value="1"/>
</dbReference>
<dbReference type="Proteomes" id="UP001460202">
    <property type="component" value="Unassembled WGS sequence"/>
</dbReference>
<comment type="caution">
    <text evidence="1">The sequence shown here is derived from an EMBL/GenBank/DDBJ whole genome shotgun (WGS) entry which is preliminary data.</text>
</comment>
<name>A0ABV1GV11_9BACT</name>
<evidence type="ECO:0000313" key="2">
    <source>
        <dbReference type="Proteomes" id="UP001460202"/>
    </source>
</evidence>
<evidence type="ECO:0000313" key="1">
    <source>
        <dbReference type="EMBL" id="MEQ2544029.1"/>
    </source>
</evidence>